<evidence type="ECO:0000256" key="2">
    <source>
        <dbReference type="ARBA" id="ARBA00022737"/>
    </source>
</evidence>
<dbReference type="InterPro" id="IPR003591">
    <property type="entry name" value="Leu-rich_rpt_typical-subtyp"/>
</dbReference>
<dbReference type="HOGENOM" id="CLU_044451_0_0_10"/>
<dbReference type="PANTHER" id="PTHR48051">
    <property type="match status" value="1"/>
</dbReference>
<dbReference type="AlphaFoldDB" id="A0A0E3V6Q2"/>
<dbReference type="OrthoDB" id="922532at2"/>
<sequence length="470" mass="53367">MKKVILLAFFGLLALHAWPQVVIAPMNSVVDVKALNRSYPMAVSESERATVRDLTFQKLISDYWLDFRRFLKKNNFRPDSSFLLSTELYVRADGFADRLHYQYTIANVRPSLKTEQTLLALLSTYLTKHPLPVTSSLVWTTFRIGSQLSIMGPSARKTPKGPGVIGDLASAAQTTRPDTVKKILFANLELEQVPPIIYRFVNVEEISLGSNYLTSLPAQLTALPRLTRLDLMSNRLREDSVFFTRNTVVKAINLQKNNLTQIPASIQENRRLESLWLGNNDLKELNIRAISRLRRLNDLNLYNVGLTQLPKTIGRLKHVKVLDLYYNNLTTLPGQIGRMKRLEQLAIAHNKVRDLPASLGKLRRLTVLFAHHNRISQLPDKLQRLRTLHVLDLGYNSISVAPPVLKSFSTLEELALNNNELREFPSMLTSLKSLKKVYLSSNPLFGREAMDSPYAPQIKALEANNTQVLY</sequence>
<keyword evidence="1" id="KW-0433">Leucine-rich repeat</keyword>
<keyword evidence="5" id="KW-1185">Reference proteome</keyword>
<evidence type="ECO:0000313" key="5">
    <source>
        <dbReference type="Proteomes" id="UP000033054"/>
    </source>
</evidence>
<dbReference type="InterPro" id="IPR032675">
    <property type="entry name" value="LRR_dom_sf"/>
</dbReference>
<proteinExistence type="predicted"/>
<dbReference type="Gene3D" id="3.80.10.10">
    <property type="entry name" value="Ribonuclease Inhibitor"/>
    <property type="match status" value="2"/>
</dbReference>
<gene>
    <name evidence="4" type="ORF">SD10_10165</name>
</gene>
<name>A0A0E3V6Q2_9BACT</name>
<protein>
    <recommendedName>
        <fullName evidence="3">Disease resistance R13L4/SHOC-2-like LRR domain-containing protein</fullName>
    </recommendedName>
</protein>
<feature type="domain" description="Disease resistance R13L4/SHOC-2-like LRR" evidence="3">
    <location>
        <begin position="270"/>
        <end position="369"/>
    </location>
</feature>
<dbReference type="InterPro" id="IPR050216">
    <property type="entry name" value="LRR_domain-containing"/>
</dbReference>
<evidence type="ECO:0000259" key="3">
    <source>
        <dbReference type="Pfam" id="PF23598"/>
    </source>
</evidence>
<evidence type="ECO:0000313" key="4">
    <source>
        <dbReference type="EMBL" id="AKD55217.1"/>
    </source>
</evidence>
<dbReference type="InterPro" id="IPR001611">
    <property type="entry name" value="Leu-rich_rpt"/>
</dbReference>
<dbReference type="KEGG" id="srd:SD10_10165"/>
<keyword evidence="2" id="KW-0677">Repeat</keyword>
<dbReference type="SMART" id="SM00369">
    <property type="entry name" value="LRR_TYP"/>
    <property type="match status" value="6"/>
</dbReference>
<dbReference type="PATRIC" id="fig|1379870.5.peg.2208"/>
<dbReference type="Pfam" id="PF13855">
    <property type="entry name" value="LRR_8"/>
    <property type="match status" value="1"/>
</dbReference>
<reference evidence="4 5" key="1">
    <citation type="journal article" date="2014" name="Curr. Microbiol.">
        <title>Spirosoma radiotolerans sp. nov., a gamma-radiation-resistant bacterium isolated from gamma ray-irradiated soil.</title>
        <authorList>
            <person name="Lee J.J."/>
            <person name="Srinivasan S."/>
            <person name="Lim S."/>
            <person name="Joe M."/>
            <person name="Im S."/>
            <person name="Bae S.I."/>
            <person name="Park K.R."/>
            <person name="Han J.H."/>
            <person name="Park S.H."/>
            <person name="Joo B.M."/>
            <person name="Park S.J."/>
            <person name="Kim M.K."/>
        </authorList>
    </citation>
    <scope>NUCLEOTIDE SEQUENCE [LARGE SCALE GENOMIC DNA]</scope>
    <source>
        <strain evidence="4 5">DG5A</strain>
    </source>
</reference>
<dbReference type="STRING" id="1379870.SD10_10165"/>
<dbReference type="Pfam" id="PF23598">
    <property type="entry name" value="LRR_14"/>
    <property type="match status" value="1"/>
</dbReference>
<dbReference type="GO" id="GO:0005737">
    <property type="term" value="C:cytoplasm"/>
    <property type="evidence" value="ECO:0007669"/>
    <property type="project" value="TreeGrafter"/>
</dbReference>
<evidence type="ECO:0000256" key="1">
    <source>
        <dbReference type="ARBA" id="ARBA00022614"/>
    </source>
</evidence>
<dbReference type="EMBL" id="CP010429">
    <property type="protein sequence ID" value="AKD55217.1"/>
    <property type="molecule type" value="Genomic_DNA"/>
</dbReference>
<accession>A0A0E3V6Q2</accession>
<organism evidence="4 5">
    <name type="scientific">Spirosoma radiotolerans</name>
    <dbReference type="NCBI Taxonomy" id="1379870"/>
    <lineage>
        <taxon>Bacteria</taxon>
        <taxon>Pseudomonadati</taxon>
        <taxon>Bacteroidota</taxon>
        <taxon>Cytophagia</taxon>
        <taxon>Cytophagales</taxon>
        <taxon>Cytophagaceae</taxon>
        <taxon>Spirosoma</taxon>
    </lineage>
</organism>
<dbReference type="InterPro" id="IPR055414">
    <property type="entry name" value="LRR_R13L4/SHOC2-like"/>
</dbReference>
<dbReference type="RefSeq" id="WP_046573706.1">
    <property type="nucleotide sequence ID" value="NZ_CP010429.1"/>
</dbReference>
<dbReference type="SUPFAM" id="SSF52058">
    <property type="entry name" value="L domain-like"/>
    <property type="match status" value="1"/>
</dbReference>
<dbReference type="PANTHER" id="PTHR48051:SF1">
    <property type="entry name" value="RAS SUPPRESSOR PROTEIN 1"/>
    <property type="match status" value="1"/>
</dbReference>
<dbReference type="Proteomes" id="UP000033054">
    <property type="component" value="Chromosome"/>
</dbReference>